<sequence>MGEDSTRSGTVARAIRILQVFAEADGDLSIKELSAITGLAPSTSHRLLHLLAEDDIITLDADHKRYRIGPEFLRIASLVAGRTGLAEIAQPFMERVAETANETCVIVRYLRARGQITVVGACNSANPLQYRTELFSTRSPLWGATGQSVVAFLPRAEQEALYDSRESDSFPQTGARLPSKDVYLHQMEVFAAQGYALSRGQTIEGAVGIGAPVFDKSGDTIGALCVTVPEIRFSQETEDRILGVLLPQAQALSKALGHLGTR</sequence>
<evidence type="ECO:0000256" key="1">
    <source>
        <dbReference type="ARBA" id="ARBA00023015"/>
    </source>
</evidence>
<dbReference type="PROSITE" id="PS51077">
    <property type="entry name" value="HTH_ICLR"/>
    <property type="match status" value="1"/>
</dbReference>
<dbReference type="Gene3D" id="3.30.450.40">
    <property type="match status" value="1"/>
</dbReference>
<dbReference type="Proteomes" id="UP000187059">
    <property type="component" value="Plasmid pPABY1"/>
</dbReference>
<evidence type="ECO:0000259" key="5">
    <source>
        <dbReference type="PROSITE" id="PS51078"/>
    </source>
</evidence>
<dbReference type="Pfam" id="PF01614">
    <property type="entry name" value="IclR_C"/>
    <property type="match status" value="1"/>
</dbReference>
<dbReference type="GO" id="GO:0003700">
    <property type="term" value="F:DNA-binding transcription factor activity"/>
    <property type="evidence" value="ECO:0007669"/>
    <property type="project" value="TreeGrafter"/>
</dbReference>
<reference evidence="6 7" key="1">
    <citation type="submission" date="2016-04" db="EMBL/GenBank/DDBJ databases">
        <title>Deep-sea bacteria in the southern Pacific.</title>
        <authorList>
            <person name="Tang K."/>
        </authorList>
    </citation>
    <scope>NUCLEOTIDE SEQUENCE [LARGE SCALE GENOMIC DNA]</scope>
    <source>
        <strain evidence="6 7">JLT2014</strain>
        <plasmid evidence="7">ppaby1</plasmid>
    </source>
</reference>
<keyword evidence="2" id="KW-0238">DNA-binding</keyword>
<geneLocation type="plasmid" evidence="7">
    <name>ppaby1</name>
</geneLocation>
<evidence type="ECO:0000256" key="3">
    <source>
        <dbReference type="ARBA" id="ARBA00023163"/>
    </source>
</evidence>
<dbReference type="InterPro" id="IPR014757">
    <property type="entry name" value="Tscrpt_reg_IclR_C"/>
</dbReference>
<dbReference type="PROSITE" id="PS51078">
    <property type="entry name" value="ICLR_ED"/>
    <property type="match status" value="1"/>
</dbReference>
<dbReference type="InterPro" id="IPR050707">
    <property type="entry name" value="HTH_MetabolicPath_Reg"/>
</dbReference>
<dbReference type="EMBL" id="CP015091">
    <property type="protein sequence ID" value="APZ50802.1"/>
    <property type="molecule type" value="Genomic_DNA"/>
</dbReference>
<dbReference type="GO" id="GO:0003677">
    <property type="term" value="F:DNA binding"/>
    <property type="evidence" value="ECO:0007669"/>
    <property type="project" value="UniProtKB-KW"/>
</dbReference>
<dbReference type="SMART" id="SM00346">
    <property type="entry name" value="HTH_ICLR"/>
    <property type="match status" value="1"/>
</dbReference>
<dbReference type="KEGG" id="paby:Ga0080574_TMP468"/>
<dbReference type="SUPFAM" id="SSF46785">
    <property type="entry name" value="Winged helix' DNA-binding domain"/>
    <property type="match status" value="1"/>
</dbReference>
<evidence type="ECO:0000313" key="6">
    <source>
        <dbReference type="EMBL" id="APZ50802.1"/>
    </source>
</evidence>
<dbReference type="Gene3D" id="1.10.10.10">
    <property type="entry name" value="Winged helix-like DNA-binding domain superfamily/Winged helix DNA-binding domain"/>
    <property type="match status" value="1"/>
</dbReference>
<keyword evidence="7" id="KW-1185">Reference proteome</keyword>
<keyword evidence="6" id="KW-0614">Plasmid</keyword>
<dbReference type="InterPro" id="IPR029016">
    <property type="entry name" value="GAF-like_dom_sf"/>
</dbReference>
<dbReference type="Pfam" id="PF09339">
    <property type="entry name" value="HTH_IclR"/>
    <property type="match status" value="1"/>
</dbReference>
<dbReference type="PANTHER" id="PTHR30136:SF24">
    <property type="entry name" value="HTH-TYPE TRANSCRIPTIONAL REPRESSOR ALLR"/>
    <property type="match status" value="1"/>
</dbReference>
<dbReference type="AlphaFoldDB" id="A0A1P8UN49"/>
<dbReference type="InterPro" id="IPR005471">
    <property type="entry name" value="Tscrpt_reg_IclR_N"/>
</dbReference>
<feature type="domain" description="IclR-ED" evidence="5">
    <location>
        <begin position="71"/>
        <end position="258"/>
    </location>
</feature>
<dbReference type="SUPFAM" id="SSF55781">
    <property type="entry name" value="GAF domain-like"/>
    <property type="match status" value="1"/>
</dbReference>
<dbReference type="PANTHER" id="PTHR30136">
    <property type="entry name" value="HELIX-TURN-HELIX TRANSCRIPTIONAL REGULATOR, ICLR FAMILY"/>
    <property type="match status" value="1"/>
</dbReference>
<evidence type="ECO:0000313" key="7">
    <source>
        <dbReference type="Proteomes" id="UP000187059"/>
    </source>
</evidence>
<name>A0A1P8UN49_9RHOB</name>
<gene>
    <name evidence="6" type="ORF">Ga0080574_TMP468</name>
</gene>
<dbReference type="InterPro" id="IPR036390">
    <property type="entry name" value="WH_DNA-bd_sf"/>
</dbReference>
<dbReference type="GO" id="GO:0045892">
    <property type="term" value="P:negative regulation of DNA-templated transcription"/>
    <property type="evidence" value="ECO:0007669"/>
    <property type="project" value="TreeGrafter"/>
</dbReference>
<organism evidence="6 7">
    <name type="scientific">Salipiger abyssi</name>
    <dbReference type="NCBI Taxonomy" id="1250539"/>
    <lineage>
        <taxon>Bacteria</taxon>
        <taxon>Pseudomonadati</taxon>
        <taxon>Pseudomonadota</taxon>
        <taxon>Alphaproteobacteria</taxon>
        <taxon>Rhodobacterales</taxon>
        <taxon>Roseobacteraceae</taxon>
        <taxon>Salipiger</taxon>
    </lineage>
</organism>
<dbReference type="OrthoDB" id="6811967at2"/>
<feature type="domain" description="HTH iclR-type" evidence="4">
    <location>
        <begin position="8"/>
        <end position="70"/>
    </location>
</feature>
<keyword evidence="3" id="KW-0804">Transcription</keyword>
<keyword evidence="1" id="KW-0805">Transcription regulation</keyword>
<accession>A0A1P8UN49</accession>
<dbReference type="InterPro" id="IPR036388">
    <property type="entry name" value="WH-like_DNA-bd_sf"/>
</dbReference>
<evidence type="ECO:0000256" key="2">
    <source>
        <dbReference type="ARBA" id="ARBA00023125"/>
    </source>
</evidence>
<dbReference type="RefSeq" id="WP_076694923.1">
    <property type="nucleotide sequence ID" value="NZ_CP015091.1"/>
</dbReference>
<protein>
    <submittedName>
        <fullName evidence="6">Transcriptional regulator</fullName>
    </submittedName>
</protein>
<proteinExistence type="predicted"/>
<evidence type="ECO:0000259" key="4">
    <source>
        <dbReference type="PROSITE" id="PS51077"/>
    </source>
</evidence>